<dbReference type="AlphaFoldDB" id="A0A843YDT3"/>
<dbReference type="CDD" id="cd04301">
    <property type="entry name" value="NAT_SF"/>
    <property type="match status" value="1"/>
</dbReference>
<dbReference type="InterPro" id="IPR000182">
    <property type="entry name" value="GNAT_dom"/>
</dbReference>
<evidence type="ECO:0000259" key="2">
    <source>
        <dbReference type="PROSITE" id="PS51186"/>
    </source>
</evidence>
<sequence>MDGLVNLEIRAAAAKDYTQILEWHRQTNAEHKELRPSVFASGAASDISEKKLRKLFRHPLGTRKKCDDILVAYVEDTLIGYIWCNIARNRMGRPDLSRSASIYDVFVVKAARRNGVGRKLLQAAQEHTHAVGIPKMHAIAWGGNTASQALFENQWNETLRFFEVELSEPPAKKKKDWLFTIALIFIAAWGAAALLSRGS</sequence>
<dbReference type="GO" id="GO:0016747">
    <property type="term" value="F:acyltransferase activity, transferring groups other than amino-acyl groups"/>
    <property type="evidence" value="ECO:0007669"/>
    <property type="project" value="InterPro"/>
</dbReference>
<evidence type="ECO:0000313" key="4">
    <source>
        <dbReference type="Proteomes" id="UP000444174"/>
    </source>
</evidence>
<feature type="transmembrane region" description="Helical" evidence="1">
    <location>
        <begin position="177"/>
        <end position="196"/>
    </location>
</feature>
<feature type="domain" description="N-acetyltransferase" evidence="2">
    <location>
        <begin position="7"/>
        <end position="184"/>
    </location>
</feature>
<dbReference type="InterPro" id="IPR016181">
    <property type="entry name" value="Acyl_CoA_acyltransferase"/>
</dbReference>
<keyword evidence="1" id="KW-0472">Membrane</keyword>
<evidence type="ECO:0000256" key="1">
    <source>
        <dbReference type="SAM" id="Phobius"/>
    </source>
</evidence>
<keyword evidence="4" id="KW-1185">Reference proteome</keyword>
<dbReference type="Pfam" id="PF00583">
    <property type="entry name" value="Acetyltransf_1"/>
    <property type="match status" value="1"/>
</dbReference>
<gene>
    <name evidence="3" type="ORF">GFB49_06095</name>
</gene>
<keyword evidence="1" id="KW-0812">Transmembrane</keyword>
<reference evidence="3 4" key="1">
    <citation type="submission" date="2019-10" db="EMBL/GenBank/DDBJ databases">
        <title>Epibacterium sp. nov., isolated from seawater.</title>
        <authorList>
            <person name="Zhang X."/>
            <person name="Li N."/>
        </authorList>
    </citation>
    <scope>NUCLEOTIDE SEQUENCE [LARGE SCALE GENOMIC DNA]</scope>
    <source>
        <strain evidence="3 4">SM1979</strain>
    </source>
</reference>
<dbReference type="PROSITE" id="PS51186">
    <property type="entry name" value="GNAT"/>
    <property type="match status" value="1"/>
</dbReference>
<dbReference type="Gene3D" id="3.40.630.30">
    <property type="match status" value="1"/>
</dbReference>
<comment type="caution">
    <text evidence="3">The sequence shown here is derived from an EMBL/GenBank/DDBJ whole genome shotgun (WGS) entry which is preliminary data.</text>
</comment>
<dbReference type="RefSeq" id="WP_153214946.1">
    <property type="nucleotide sequence ID" value="NZ_WIBF01000002.1"/>
</dbReference>
<organism evidence="3 4">
    <name type="scientific">Tritonibacter litoralis</name>
    <dbReference type="NCBI Taxonomy" id="2662264"/>
    <lineage>
        <taxon>Bacteria</taxon>
        <taxon>Pseudomonadati</taxon>
        <taxon>Pseudomonadota</taxon>
        <taxon>Alphaproteobacteria</taxon>
        <taxon>Rhodobacterales</taxon>
        <taxon>Paracoccaceae</taxon>
        <taxon>Tritonibacter</taxon>
    </lineage>
</organism>
<accession>A0A843YDT3</accession>
<name>A0A843YDT3_9RHOB</name>
<keyword evidence="3" id="KW-0808">Transferase</keyword>
<dbReference type="Proteomes" id="UP000444174">
    <property type="component" value="Unassembled WGS sequence"/>
</dbReference>
<dbReference type="SUPFAM" id="SSF55729">
    <property type="entry name" value="Acyl-CoA N-acyltransferases (Nat)"/>
    <property type="match status" value="1"/>
</dbReference>
<proteinExistence type="predicted"/>
<evidence type="ECO:0000313" key="3">
    <source>
        <dbReference type="EMBL" id="MQQ08018.1"/>
    </source>
</evidence>
<keyword evidence="1" id="KW-1133">Transmembrane helix</keyword>
<dbReference type="EMBL" id="WIBF01000002">
    <property type="protein sequence ID" value="MQQ08018.1"/>
    <property type="molecule type" value="Genomic_DNA"/>
</dbReference>
<protein>
    <submittedName>
        <fullName evidence="3">GNAT family N-acetyltransferase</fullName>
    </submittedName>
</protein>